<reference evidence="2" key="1">
    <citation type="journal article" date="2020" name="Mol. Plant Microbe Interact.">
        <title>Genome Sequence of the Biocontrol Agent Coniothyrium minitans strain Conio (IMI 134523).</title>
        <authorList>
            <person name="Patel D."/>
            <person name="Shittu T.A."/>
            <person name="Baroncelli R."/>
            <person name="Muthumeenakshi S."/>
            <person name="Osborne T.H."/>
            <person name="Janganan T.K."/>
            <person name="Sreenivasaprasad S."/>
        </authorList>
    </citation>
    <scope>NUCLEOTIDE SEQUENCE</scope>
    <source>
        <strain evidence="2">Conio</strain>
    </source>
</reference>
<proteinExistence type="predicted"/>
<feature type="compositionally biased region" description="Basic and acidic residues" evidence="1">
    <location>
        <begin position="38"/>
        <end position="63"/>
    </location>
</feature>
<evidence type="ECO:0000313" key="2">
    <source>
        <dbReference type="EMBL" id="KAF9741025.1"/>
    </source>
</evidence>
<gene>
    <name evidence="2" type="ORF">PMIN01_00564</name>
</gene>
<dbReference type="Proteomes" id="UP000756921">
    <property type="component" value="Unassembled WGS sequence"/>
</dbReference>
<feature type="compositionally biased region" description="Basic and acidic residues" evidence="1">
    <location>
        <begin position="21"/>
        <end position="30"/>
    </location>
</feature>
<name>A0A9P6KW41_9PLEO</name>
<evidence type="ECO:0000256" key="1">
    <source>
        <dbReference type="SAM" id="MobiDB-lite"/>
    </source>
</evidence>
<organism evidence="2 3">
    <name type="scientific">Paraphaeosphaeria minitans</name>
    <dbReference type="NCBI Taxonomy" id="565426"/>
    <lineage>
        <taxon>Eukaryota</taxon>
        <taxon>Fungi</taxon>
        <taxon>Dikarya</taxon>
        <taxon>Ascomycota</taxon>
        <taxon>Pezizomycotina</taxon>
        <taxon>Dothideomycetes</taxon>
        <taxon>Pleosporomycetidae</taxon>
        <taxon>Pleosporales</taxon>
        <taxon>Massarineae</taxon>
        <taxon>Didymosphaeriaceae</taxon>
        <taxon>Paraphaeosphaeria</taxon>
    </lineage>
</organism>
<keyword evidence="3" id="KW-1185">Reference proteome</keyword>
<dbReference type="EMBL" id="WJXW01000001">
    <property type="protein sequence ID" value="KAF9741025.1"/>
    <property type="molecule type" value="Genomic_DNA"/>
</dbReference>
<evidence type="ECO:0000313" key="3">
    <source>
        <dbReference type="Proteomes" id="UP000756921"/>
    </source>
</evidence>
<sequence>MAKSTQGKGEESEKKKSRWQKLKEENEERKKKNIQRISAKEATERTGYDETGKPATQWRKEQHAKWVEEQKEDNLKFGVAVVSALAPGAAKGAATDGCVVM</sequence>
<accession>A0A9P6KW41</accession>
<dbReference type="OrthoDB" id="3790064at2759"/>
<dbReference type="AlphaFoldDB" id="A0A9P6KW41"/>
<protein>
    <submittedName>
        <fullName evidence="2">Uncharacterized protein</fullName>
    </submittedName>
</protein>
<feature type="region of interest" description="Disordered" evidence="1">
    <location>
        <begin position="1"/>
        <end position="63"/>
    </location>
</feature>
<comment type="caution">
    <text evidence="2">The sequence shown here is derived from an EMBL/GenBank/DDBJ whole genome shotgun (WGS) entry which is preliminary data.</text>
</comment>